<dbReference type="GO" id="GO:0016810">
    <property type="term" value="F:hydrolase activity, acting on carbon-nitrogen (but not peptide) bonds"/>
    <property type="evidence" value="ECO:0007669"/>
    <property type="project" value="InterPro"/>
</dbReference>
<dbReference type="InterPro" id="IPR050248">
    <property type="entry name" value="Polysacc_deacetylase_ArnD"/>
</dbReference>
<dbReference type="STRING" id="316067.Geob_1547"/>
<dbReference type="Proteomes" id="UP000007721">
    <property type="component" value="Chromosome"/>
</dbReference>
<dbReference type="HOGENOM" id="CLU_084199_0_0_7"/>
<dbReference type="RefSeq" id="WP_012646634.1">
    <property type="nucleotide sequence ID" value="NC_011979.1"/>
</dbReference>
<dbReference type="PANTHER" id="PTHR10587">
    <property type="entry name" value="GLYCOSYL TRANSFERASE-RELATED"/>
    <property type="match status" value="1"/>
</dbReference>
<evidence type="ECO:0000313" key="3">
    <source>
        <dbReference type="Proteomes" id="UP000007721"/>
    </source>
</evidence>
<dbReference type="PANTHER" id="PTHR10587:SF137">
    <property type="entry name" value="4-DEOXY-4-FORMAMIDO-L-ARABINOSE-PHOSPHOUNDECAPRENOL DEFORMYLASE ARND-RELATED"/>
    <property type="match status" value="1"/>
</dbReference>
<dbReference type="AlphaFoldDB" id="B9M5F0"/>
<dbReference type="EMBL" id="CP001390">
    <property type="protein sequence ID" value="ACM19905.1"/>
    <property type="molecule type" value="Genomic_DNA"/>
</dbReference>
<dbReference type="SUPFAM" id="SSF88713">
    <property type="entry name" value="Glycoside hydrolase/deacetylase"/>
    <property type="match status" value="1"/>
</dbReference>
<dbReference type="Pfam" id="PF01522">
    <property type="entry name" value="Polysacc_deac_1"/>
    <property type="match status" value="1"/>
</dbReference>
<dbReference type="KEGG" id="geo:Geob_1547"/>
<dbReference type="CDD" id="cd10939">
    <property type="entry name" value="CE4_ArnD"/>
    <property type="match status" value="1"/>
</dbReference>
<proteinExistence type="predicted"/>
<organism evidence="2 3">
    <name type="scientific">Geotalea daltonii (strain DSM 22248 / JCM 15807 / FRC-32)</name>
    <name type="common">Geobacter daltonii</name>
    <dbReference type="NCBI Taxonomy" id="316067"/>
    <lineage>
        <taxon>Bacteria</taxon>
        <taxon>Pseudomonadati</taxon>
        <taxon>Thermodesulfobacteriota</taxon>
        <taxon>Desulfuromonadia</taxon>
        <taxon>Geobacterales</taxon>
        <taxon>Geobacteraceae</taxon>
        <taxon>Geotalea</taxon>
    </lineage>
</organism>
<dbReference type="PROSITE" id="PS51677">
    <property type="entry name" value="NODB"/>
    <property type="match status" value="1"/>
</dbReference>
<dbReference type="eggNOG" id="COG0726">
    <property type="taxonomic scope" value="Bacteria"/>
</dbReference>
<sequence length="297" mass="32794">MSQSTIALKVDVDTYIGTRDGVPRLLEIMESAEIKATFYFSMGPDNSGKAIRRIFTRKGFLKKMLRTGAPSAYGIKTMLYGTLLPPPMIGSAFPDILRKTAAMGHETGIHCWDHVKWHDLLPWMPKKTVAMEMGRAFALYEQIMGRRPRTTAAPGWTVSEDSLEIQDALHLSYCSDSRGTSPFYPVLDNRRFATLQIPTTWPTMDELIGENGITADNINDHYLACLRPGLNVHTIHAELEGRVLAAQFTDLLQRLKDRGARFITLAEAAVEHGANAAESSMAMGELAGRAGAVALQL</sequence>
<name>B9M5F0_GEODF</name>
<dbReference type="InterPro" id="IPR002509">
    <property type="entry name" value="NODB_dom"/>
</dbReference>
<evidence type="ECO:0000313" key="2">
    <source>
        <dbReference type="EMBL" id="ACM19905.1"/>
    </source>
</evidence>
<gene>
    <name evidence="2" type="primary">arnD</name>
    <name evidence="2" type="ordered locus">Geob_1547</name>
</gene>
<accession>B9M5F0</accession>
<feature type="domain" description="NodB homology" evidence="1">
    <location>
        <begin position="4"/>
        <end position="263"/>
    </location>
</feature>
<protein>
    <submittedName>
        <fullName evidence="2">Undecaprenyl-phospho-4-deoxy-4-formamido-alpha-L-arabinopyranose deformylase, putative</fullName>
    </submittedName>
</protein>
<reference evidence="2 3" key="1">
    <citation type="submission" date="2009-01" db="EMBL/GenBank/DDBJ databases">
        <title>Complete sequence of Geobacter sp. FRC-32.</title>
        <authorList>
            <consortium name="US DOE Joint Genome Institute"/>
            <person name="Lucas S."/>
            <person name="Copeland A."/>
            <person name="Lapidus A."/>
            <person name="Glavina del Rio T."/>
            <person name="Dalin E."/>
            <person name="Tice H."/>
            <person name="Bruce D."/>
            <person name="Goodwin L."/>
            <person name="Pitluck S."/>
            <person name="Saunders E."/>
            <person name="Brettin T."/>
            <person name="Detter J.C."/>
            <person name="Han C."/>
            <person name="Larimer F."/>
            <person name="Land M."/>
            <person name="Hauser L."/>
            <person name="Kyrpides N."/>
            <person name="Ovchinnikova G."/>
            <person name="Kostka J."/>
            <person name="Richardson P."/>
        </authorList>
    </citation>
    <scope>NUCLEOTIDE SEQUENCE [LARGE SCALE GENOMIC DNA]</scope>
    <source>
        <strain evidence="3">DSM 22248 / JCM 15807 / FRC-32</strain>
    </source>
</reference>
<dbReference type="GO" id="GO:0005975">
    <property type="term" value="P:carbohydrate metabolic process"/>
    <property type="evidence" value="ECO:0007669"/>
    <property type="project" value="InterPro"/>
</dbReference>
<dbReference type="Gene3D" id="3.20.20.370">
    <property type="entry name" value="Glycoside hydrolase/deacetylase"/>
    <property type="match status" value="1"/>
</dbReference>
<evidence type="ECO:0000259" key="1">
    <source>
        <dbReference type="PROSITE" id="PS51677"/>
    </source>
</evidence>
<dbReference type="InterPro" id="IPR011330">
    <property type="entry name" value="Glyco_hydro/deAcase_b/a-brl"/>
</dbReference>
<keyword evidence="3" id="KW-1185">Reference proteome</keyword>
<dbReference type="OrthoDB" id="9784220at2"/>